<proteinExistence type="predicted"/>
<dbReference type="Proteomes" id="UP001633002">
    <property type="component" value="Unassembled WGS sequence"/>
</dbReference>
<reference evidence="2 3" key="1">
    <citation type="submission" date="2024-09" db="EMBL/GenBank/DDBJ databases">
        <title>Chromosome-scale assembly of Riccia sorocarpa.</title>
        <authorList>
            <person name="Paukszto L."/>
        </authorList>
    </citation>
    <scope>NUCLEOTIDE SEQUENCE [LARGE SCALE GENOMIC DNA]</scope>
    <source>
        <strain evidence="2">LP-2024</strain>
        <tissue evidence="2">Aerial parts of the thallus</tissue>
    </source>
</reference>
<accession>A0ABD3GWN0</accession>
<name>A0ABD3GWN0_9MARC</name>
<dbReference type="EMBL" id="JBJQOH010000006">
    <property type="protein sequence ID" value="KAL3683076.1"/>
    <property type="molecule type" value="Genomic_DNA"/>
</dbReference>
<evidence type="ECO:0000313" key="2">
    <source>
        <dbReference type="EMBL" id="KAL3683076.1"/>
    </source>
</evidence>
<evidence type="ECO:0008006" key="4">
    <source>
        <dbReference type="Google" id="ProtNLM"/>
    </source>
</evidence>
<dbReference type="AlphaFoldDB" id="A0ABD3GWN0"/>
<protein>
    <recommendedName>
        <fullName evidence="4">Transposase</fullName>
    </recommendedName>
</protein>
<sequence length="509" mass="59086">MAQLPFQRISSEQYWDEIERVADSIRSVAAVEAIQRNQNAGRPPSYQNWLTPQYWPQIYRFLQRYNFHVRTAVRELKRRYPAIHGEPGLFDHLNESTVRQWFQKEHPRKLKSSVQQVLENWDLIQKCEESLPESVQEIDAIERLPQSLGSLGRRACGDVWTGREELEQEYRALIEAVKSEGSILNSVTLQLMTRAFFQWEAPEVLRVNGGTFEASRSWIKLYLRQKMGWSFRCSTTGREKEPDGWKEKGRLMCLRMAFLIKAFAIPHELVVNMDQTGFQFVPVGQERTFAPIGEKRNSVLGKTDKRQFTVVPAMTSCGQLLPFHVIFQGKTRRYLPSGQFAILLGWHKWHLAFTDNHWSSLATCQQWMDKILKLWVYWKTPTLRCYSPTPSEMCISAGVCKPMLMRGWGERGCNLLWAFLPDVQEEALQMNVAGKLFMINETGDDHAREPEPEPLQASLQEWDGEILPSQLMEEVLGESQIMRESIPPDLPCENSLHPPDFTQDVEHRE</sequence>
<feature type="region of interest" description="Disordered" evidence="1">
    <location>
        <begin position="483"/>
        <end position="509"/>
    </location>
</feature>
<keyword evidence="3" id="KW-1185">Reference proteome</keyword>
<evidence type="ECO:0000313" key="3">
    <source>
        <dbReference type="Proteomes" id="UP001633002"/>
    </source>
</evidence>
<gene>
    <name evidence="2" type="ORF">R1sor_001098</name>
</gene>
<comment type="caution">
    <text evidence="2">The sequence shown here is derived from an EMBL/GenBank/DDBJ whole genome shotgun (WGS) entry which is preliminary data.</text>
</comment>
<organism evidence="2 3">
    <name type="scientific">Riccia sorocarpa</name>
    <dbReference type="NCBI Taxonomy" id="122646"/>
    <lineage>
        <taxon>Eukaryota</taxon>
        <taxon>Viridiplantae</taxon>
        <taxon>Streptophyta</taxon>
        <taxon>Embryophyta</taxon>
        <taxon>Marchantiophyta</taxon>
        <taxon>Marchantiopsida</taxon>
        <taxon>Marchantiidae</taxon>
        <taxon>Marchantiales</taxon>
        <taxon>Ricciaceae</taxon>
        <taxon>Riccia</taxon>
    </lineage>
</organism>
<evidence type="ECO:0000256" key="1">
    <source>
        <dbReference type="SAM" id="MobiDB-lite"/>
    </source>
</evidence>